<gene>
    <name evidence="2 4 5" type="ORF">SRAE_2000461900</name>
</gene>
<name>A0A090LJT2_STRRB</name>
<dbReference type="GeneID" id="36382344"/>
<dbReference type="OrthoDB" id="5868102at2759"/>
<dbReference type="Proteomes" id="UP000035682">
    <property type="component" value="Unplaced"/>
</dbReference>
<protein>
    <submittedName>
        <fullName evidence="2 4">Uncharacterized protein</fullName>
    </submittedName>
</protein>
<dbReference type="GO" id="GO:0120219">
    <property type="term" value="C:subapical part of cell"/>
    <property type="evidence" value="ECO:0007669"/>
    <property type="project" value="EnsemblMetazoa"/>
</dbReference>
<feature type="region of interest" description="Disordered" evidence="1">
    <location>
        <begin position="101"/>
        <end position="127"/>
    </location>
</feature>
<evidence type="ECO:0000313" key="4">
    <source>
        <dbReference type="WBParaSite" id="SRAE_2000461900.1"/>
    </source>
</evidence>
<feature type="compositionally biased region" description="Polar residues" evidence="1">
    <location>
        <begin position="24"/>
        <end position="34"/>
    </location>
</feature>
<dbReference type="GO" id="GO:0045110">
    <property type="term" value="P:intermediate filament bundle assembly"/>
    <property type="evidence" value="ECO:0007669"/>
    <property type="project" value="EnsemblMetazoa"/>
</dbReference>
<dbReference type="GO" id="GO:0060090">
    <property type="term" value="F:molecular adaptor activity"/>
    <property type="evidence" value="ECO:0007669"/>
    <property type="project" value="EnsemblMetazoa"/>
</dbReference>
<accession>A0A090LJT2</accession>
<dbReference type="EMBL" id="LN609529">
    <property type="protein sequence ID" value="CEF69973.1"/>
    <property type="molecule type" value="Genomic_DNA"/>
</dbReference>
<dbReference type="eggNOG" id="ENOG502S5T9">
    <property type="taxonomic scope" value="Eukaryota"/>
</dbReference>
<organism evidence="2">
    <name type="scientific">Strongyloides ratti</name>
    <name type="common">Parasitic roundworm</name>
    <dbReference type="NCBI Taxonomy" id="34506"/>
    <lineage>
        <taxon>Eukaryota</taxon>
        <taxon>Metazoa</taxon>
        <taxon>Ecdysozoa</taxon>
        <taxon>Nematoda</taxon>
        <taxon>Chromadorea</taxon>
        <taxon>Rhabditida</taxon>
        <taxon>Tylenchina</taxon>
        <taxon>Panagrolaimomorpha</taxon>
        <taxon>Strongyloidoidea</taxon>
        <taxon>Strongyloididae</taxon>
        <taxon>Strongyloides</taxon>
    </lineage>
</organism>
<dbReference type="CTD" id="36382344"/>
<evidence type="ECO:0000313" key="2">
    <source>
        <dbReference type="EMBL" id="CEF69973.1"/>
    </source>
</evidence>
<dbReference type="WormBase" id="SRAE_2000461900">
    <property type="protein sequence ID" value="SRP01053"/>
    <property type="gene ID" value="WBGene00264851"/>
</dbReference>
<proteinExistence type="predicted"/>
<evidence type="ECO:0000256" key="1">
    <source>
        <dbReference type="SAM" id="MobiDB-lite"/>
    </source>
</evidence>
<dbReference type="GO" id="GO:0005882">
    <property type="term" value="C:intermediate filament"/>
    <property type="evidence" value="ECO:0007669"/>
    <property type="project" value="EnsemblMetazoa"/>
</dbReference>
<keyword evidence="3" id="KW-1185">Reference proteome</keyword>
<dbReference type="OMA" id="MISNMEV"/>
<dbReference type="RefSeq" id="XP_024509172.1">
    <property type="nucleotide sequence ID" value="XM_024643510.1"/>
</dbReference>
<dbReference type="WBParaSite" id="SRAE_2000461900.1">
    <property type="protein sequence ID" value="SRAE_2000461900.1"/>
    <property type="gene ID" value="WBGene00264851"/>
</dbReference>
<evidence type="ECO:0000313" key="5">
    <source>
        <dbReference type="WormBase" id="SRAE_2000461900"/>
    </source>
</evidence>
<evidence type="ECO:0000313" key="3">
    <source>
        <dbReference type="Proteomes" id="UP000035682"/>
    </source>
</evidence>
<sequence length="165" mass="19313">MSDINGKPPVVKMRKDKNPPISPLATNNGNNNDLYESIPDGGTRSLLSRTMDILHETDPVIDEGNEEIKKLDSQLDHLNEYMDKVEKRLREHSDKLLATLKEQKEEREKRRRSFHERLQSNQQEDDDFQERLNSLLNRVDISKNRSSVYDIISNMEIPKVQEEEK</sequence>
<dbReference type="GO" id="GO:0030054">
    <property type="term" value="C:cell junction"/>
    <property type="evidence" value="ECO:0007669"/>
    <property type="project" value="EnsemblMetazoa"/>
</dbReference>
<reference evidence="2 3" key="1">
    <citation type="submission" date="2014-09" db="EMBL/GenBank/DDBJ databases">
        <authorList>
            <person name="Martin A.A."/>
        </authorList>
    </citation>
    <scope>NUCLEOTIDE SEQUENCE</scope>
    <source>
        <strain evidence="3">ED321</strain>
        <strain evidence="2">ED321 Heterogonic</strain>
    </source>
</reference>
<reference evidence="4" key="2">
    <citation type="submission" date="2020-12" db="UniProtKB">
        <authorList>
            <consortium name="WormBaseParasite"/>
        </authorList>
    </citation>
    <scope>IDENTIFICATION</scope>
</reference>
<feature type="region of interest" description="Disordered" evidence="1">
    <location>
        <begin position="1"/>
        <end position="42"/>
    </location>
</feature>
<dbReference type="AlphaFoldDB" id="A0A090LJT2"/>